<name>A0A8S9GLD1_BRACR</name>
<comment type="caution">
    <text evidence="1">The sequence shown here is derived from an EMBL/GenBank/DDBJ whole genome shotgun (WGS) entry which is preliminary data.</text>
</comment>
<gene>
    <name evidence="1" type="ORF">F2Q70_00022424</name>
</gene>
<dbReference type="EMBL" id="QGKY02001925">
    <property type="protein sequence ID" value="KAF2545098.1"/>
    <property type="molecule type" value="Genomic_DNA"/>
</dbReference>
<proteinExistence type="predicted"/>
<organism evidence="1">
    <name type="scientific">Brassica cretica</name>
    <name type="common">Mustard</name>
    <dbReference type="NCBI Taxonomy" id="69181"/>
    <lineage>
        <taxon>Eukaryota</taxon>
        <taxon>Viridiplantae</taxon>
        <taxon>Streptophyta</taxon>
        <taxon>Embryophyta</taxon>
        <taxon>Tracheophyta</taxon>
        <taxon>Spermatophyta</taxon>
        <taxon>Magnoliopsida</taxon>
        <taxon>eudicotyledons</taxon>
        <taxon>Gunneridae</taxon>
        <taxon>Pentapetalae</taxon>
        <taxon>rosids</taxon>
        <taxon>malvids</taxon>
        <taxon>Brassicales</taxon>
        <taxon>Brassicaceae</taxon>
        <taxon>Brassiceae</taxon>
        <taxon>Brassica</taxon>
    </lineage>
</organism>
<reference evidence="1" key="1">
    <citation type="submission" date="2019-12" db="EMBL/GenBank/DDBJ databases">
        <title>Genome sequencing and annotation of Brassica cretica.</title>
        <authorList>
            <person name="Studholme D.J."/>
            <person name="Sarris P.F."/>
        </authorList>
    </citation>
    <scope>NUCLEOTIDE SEQUENCE</scope>
    <source>
        <strain evidence="1">PFS-102/07</strain>
        <tissue evidence="1">Leaf</tissue>
    </source>
</reference>
<accession>A0A8S9GLD1</accession>
<protein>
    <submittedName>
        <fullName evidence="1">Uncharacterized protein</fullName>
    </submittedName>
</protein>
<evidence type="ECO:0000313" key="1">
    <source>
        <dbReference type="EMBL" id="KAF2545098.1"/>
    </source>
</evidence>
<sequence>MRVSDLINLISKEWDVGLLEDYVSPDDIPLIRSLAISSTHRRDTFCWNYTRNGIHNQEAFQWEFVVDKNMTASFINLEEDLQYEDLLKMYSEDFRIHLEDITLSYEIYLELKSTVEDVPPISIGNTRQLRSFIGKIIVFEGICRLWYKALECWFIDTLSSGSELIGYFGSGSASLREDNHLKQVRHDRRRKAAAMVERKRVKTVEDKGSDDGEKDRRKYQWRVGGGFCIK</sequence>
<dbReference type="AlphaFoldDB" id="A0A8S9GLD1"/>